<dbReference type="Pfam" id="PF06422">
    <property type="entry name" value="PDR_CDR"/>
    <property type="match status" value="1"/>
</dbReference>
<gene>
    <name evidence="12" type="ORF">M430DRAFT_56990</name>
</gene>
<dbReference type="OrthoDB" id="245989at2759"/>
<dbReference type="Proteomes" id="UP000241818">
    <property type="component" value="Unassembled WGS sequence"/>
</dbReference>
<protein>
    <recommendedName>
        <fullName evidence="11">ABC transporter domain-containing protein</fullName>
    </recommendedName>
</protein>
<dbReference type="SMART" id="SM00382">
    <property type="entry name" value="AAA"/>
    <property type="match status" value="2"/>
</dbReference>
<evidence type="ECO:0000256" key="3">
    <source>
        <dbReference type="ARBA" id="ARBA00022448"/>
    </source>
</evidence>
<dbReference type="PANTHER" id="PTHR19241">
    <property type="entry name" value="ATP-BINDING CASSETTE TRANSPORTER"/>
    <property type="match status" value="1"/>
</dbReference>
<dbReference type="CDD" id="cd03233">
    <property type="entry name" value="ABCG_PDR_domain1"/>
    <property type="match status" value="1"/>
</dbReference>
<feature type="transmembrane region" description="Helical" evidence="10">
    <location>
        <begin position="1161"/>
        <end position="1177"/>
    </location>
</feature>
<keyword evidence="3" id="KW-0813">Transport</keyword>
<dbReference type="PROSITE" id="PS50893">
    <property type="entry name" value="ABC_TRANSPORTER_2"/>
    <property type="match status" value="2"/>
</dbReference>
<dbReference type="InterPro" id="IPR003439">
    <property type="entry name" value="ABC_transporter-like_ATP-bd"/>
</dbReference>
<accession>A0A2T3B8L1</accession>
<feature type="domain" description="ABC transporter" evidence="11">
    <location>
        <begin position="816"/>
        <end position="1065"/>
    </location>
</feature>
<feature type="transmembrane region" description="Helical" evidence="10">
    <location>
        <begin position="1304"/>
        <end position="1330"/>
    </location>
</feature>
<evidence type="ECO:0000256" key="10">
    <source>
        <dbReference type="SAM" id="Phobius"/>
    </source>
</evidence>
<feature type="region of interest" description="Disordered" evidence="9">
    <location>
        <begin position="50"/>
        <end position="78"/>
    </location>
</feature>
<dbReference type="FunFam" id="3.40.50.300:FF:000054">
    <property type="entry name" value="ABC multidrug transporter atrF"/>
    <property type="match status" value="1"/>
</dbReference>
<evidence type="ECO:0000256" key="7">
    <source>
        <dbReference type="ARBA" id="ARBA00022989"/>
    </source>
</evidence>
<dbReference type="Pfam" id="PF01061">
    <property type="entry name" value="ABC2_membrane"/>
    <property type="match status" value="2"/>
</dbReference>
<reference evidence="12 13" key="1">
    <citation type="journal article" date="2018" name="New Phytol.">
        <title>Comparative genomics and transcriptomics depict ericoid mycorrhizal fungi as versatile saprotrophs and plant mutualists.</title>
        <authorList>
            <person name="Martino E."/>
            <person name="Morin E."/>
            <person name="Grelet G.A."/>
            <person name="Kuo A."/>
            <person name="Kohler A."/>
            <person name="Daghino S."/>
            <person name="Barry K.W."/>
            <person name="Cichocki N."/>
            <person name="Clum A."/>
            <person name="Dockter R.B."/>
            <person name="Hainaut M."/>
            <person name="Kuo R.C."/>
            <person name="LaButti K."/>
            <person name="Lindahl B.D."/>
            <person name="Lindquist E.A."/>
            <person name="Lipzen A."/>
            <person name="Khouja H.R."/>
            <person name="Magnuson J."/>
            <person name="Murat C."/>
            <person name="Ohm R.A."/>
            <person name="Singer S.W."/>
            <person name="Spatafora J.W."/>
            <person name="Wang M."/>
            <person name="Veneault-Fourrey C."/>
            <person name="Henrissat B."/>
            <person name="Grigoriev I.V."/>
            <person name="Martin F.M."/>
            <person name="Perotto S."/>
        </authorList>
    </citation>
    <scope>NUCLEOTIDE SEQUENCE [LARGE SCALE GENOMIC DNA]</scope>
    <source>
        <strain evidence="12 13">ATCC 22711</strain>
    </source>
</reference>
<dbReference type="GO" id="GO:0005524">
    <property type="term" value="F:ATP binding"/>
    <property type="evidence" value="ECO:0007669"/>
    <property type="project" value="UniProtKB-KW"/>
</dbReference>
<dbReference type="Pfam" id="PF00005">
    <property type="entry name" value="ABC_tran"/>
    <property type="match status" value="2"/>
</dbReference>
<feature type="region of interest" description="Disordered" evidence="9">
    <location>
        <begin position="1"/>
        <end position="25"/>
    </location>
</feature>
<evidence type="ECO:0000256" key="1">
    <source>
        <dbReference type="ARBA" id="ARBA00004141"/>
    </source>
</evidence>
<sequence>MASVEEKRVGGHTASSATTTEVGEDSINITDHVTYKGSLEEQDLSGLYQSLSKRQSRQSNHTSHANHAPRDPFNTESPGWSLEHALRAAIDRAEHDNLAPVSASMAVCWTDIGVYGEGVDSVTQSDVTSVFIESFQFLRRLWRRSPERQILHGIDGLLEEGEMLLVLGRPGSGCTTLLKTLAGHTESFSRWSGDITYQGIPIETMKNRFRGSVVYNAETEAHFPHLTVGQTLRFAALTRTPRQRLGGISRKEYADRLTEVLGATFGLKHTFNTKVGNDFIRGVSGGERKRTSIAEMLTTRASVTLWDNSTRGLDASTSLEFARALRVATNLTGNIAISALYQPGNSLVEIYDKVTVLYLGHQIWFGELEDARQFFFDMGFDCLPRETTAEFLTAITDPKARRVRAGFENQVPRTPEEFSALWKKSIYYSNLLQAIEHHRTVFPKGAYDTLHKLQTIQAKEKSKGVRKNSPHILNLQQQFNATCTRAYQRILGDKAYTIIIISTMVVISLVIGSMFFDITEDTSGFFSKGGVIYFSVLFNIIVNFAEIAAQYEQRPVVEKHKSYAMYHPFVDALATMITQYPIKFSNVGVFTIIIYFMTGFKREAGPFFLFTLFTLLTSLSMTGLFRTVASLTDTVEGALGISGGFMIAMGLYAGYIIPRPSMHPWFKWISYINPIYYAIEGQMVMEFHGRKAPCGAELVPSGPGFENVSIAHQVCAVTGARPGQNYVLGDDYIAAFGYSYSHVWRNLGICIAFFVFFVATYATATEFKKPPTSKGEFLIFRRPIWGSRHADDPEEKGGVPFQSLDQDGTPNFDAVIKGKDVFTWQHMNYDVDIKGETRRLLNDVQGYVKPGTLTALMGESGAGKTTLLNVLAQRVTTGIVTGDALINGSPLDQSFQKQTGYVQQQDVHLSEATVREALRFSALLRQERGIPVAEKYDYVEKVIAALGMESYAEAVIGVPGKGLNVEQRKRTTIGLELVAKPALLLFLDEPTSGLDSQSAWSIISLLRGLADAGQAILCTIHQPSAVLFEQFDRILLLAKGGRTVYFGELGKDCKTMISYFERNGAPPCGQSENPAEYILDVVGAGATAHASKDWAEIWKASPEIRSVSEEIARLTSDRKGERSPTHVGGGFAMPWFSQYLAVQKRLAQQYWRSPAYVQSKLLINIIGGLFIGFTFWKQDSSVQGLQNKVFAVFMILLLCLVLVVLLQPRLIDYRDLYEVRERHSKMYHWTVFIVASILVEVPFSVVISSLCFICWYFPVGWTITSGRAGFMWFVFVLYQFYHTSFSQTLGIVAPNAESAAMLTILFYAFILAFSGVLQPLGQLVGFWHFAYDVSPFTWLVSAIVTDGLHDAPVKCAPEEVNIFQPPPGMTCGQYAGAWANASFASIYNPQATSNCEFCRYSVADVYLEGVNMKYSERWRNVGILIAYIAINTVLFFSAYYLRSEFRWQAVLDRCSRLLGAMKLSTQQKLNKKEKVSSSA</sequence>
<keyword evidence="13" id="KW-1185">Reference proteome</keyword>
<dbReference type="InterPro" id="IPR034003">
    <property type="entry name" value="ABCG_PDR_2"/>
</dbReference>
<feature type="transmembrane region" description="Helical" evidence="10">
    <location>
        <begin position="531"/>
        <end position="551"/>
    </location>
</feature>
<dbReference type="InterPro" id="IPR027417">
    <property type="entry name" value="P-loop_NTPase"/>
</dbReference>
<dbReference type="GO" id="GO:0140359">
    <property type="term" value="F:ABC-type transporter activity"/>
    <property type="evidence" value="ECO:0007669"/>
    <property type="project" value="InterPro"/>
</dbReference>
<name>A0A2T3B8L1_AMORE</name>
<evidence type="ECO:0000256" key="4">
    <source>
        <dbReference type="ARBA" id="ARBA00022692"/>
    </source>
</evidence>
<dbReference type="InterPro" id="IPR043926">
    <property type="entry name" value="ABCG_dom"/>
</dbReference>
<comment type="similarity">
    <text evidence="2">Belongs to the ABC transporter superfamily. ABCG family. PDR (TC 3.A.1.205) subfamily.</text>
</comment>
<evidence type="ECO:0000256" key="8">
    <source>
        <dbReference type="ARBA" id="ARBA00023136"/>
    </source>
</evidence>
<dbReference type="STRING" id="857342.A0A2T3B8L1"/>
<feature type="compositionally biased region" description="Polar residues" evidence="9">
    <location>
        <begin position="13"/>
        <end position="25"/>
    </location>
</feature>
<evidence type="ECO:0000256" key="9">
    <source>
        <dbReference type="SAM" id="MobiDB-lite"/>
    </source>
</evidence>
<feature type="transmembrane region" description="Helical" evidence="10">
    <location>
        <begin position="743"/>
        <end position="764"/>
    </location>
</feature>
<feature type="domain" description="ABC transporter" evidence="11">
    <location>
        <begin position="136"/>
        <end position="384"/>
    </location>
</feature>
<keyword evidence="7 10" id="KW-1133">Transmembrane helix</keyword>
<feature type="transmembrane region" description="Helical" evidence="10">
    <location>
        <begin position="495"/>
        <end position="516"/>
    </location>
</feature>
<proteinExistence type="inferred from homology"/>
<feature type="transmembrane region" description="Helical" evidence="10">
    <location>
        <begin position="572"/>
        <end position="598"/>
    </location>
</feature>
<dbReference type="InterPro" id="IPR034001">
    <property type="entry name" value="ABCG_PDR_1"/>
</dbReference>
<dbReference type="GO" id="GO:0016887">
    <property type="term" value="F:ATP hydrolysis activity"/>
    <property type="evidence" value="ECO:0007669"/>
    <property type="project" value="InterPro"/>
</dbReference>
<feature type="compositionally biased region" description="Polar residues" evidence="9">
    <location>
        <begin position="50"/>
        <end position="65"/>
    </location>
</feature>
<feature type="transmembrane region" description="Helical" evidence="10">
    <location>
        <begin position="637"/>
        <end position="657"/>
    </location>
</feature>
<dbReference type="GO" id="GO:0016020">
    <property type="term" value="C:membrane"/>
    <property type="evidence" value="ECO:0007669"/>
    <property type="project" value="UniProtKB-SubCell"/>
</dbReference>
<organism evidence="12 13">
    <name type="scientific">Amorphotheca resinae ATCC 22711</name>
    <dbReference type="NCBI Taxonomy" id="857342"/>
    <lineage>
        <taxon>Eukaryota</taxon>
        <taxon>Fungi</taxon>
        <taxon>Dikarya</taxon>
        <taxon>Ascomycota</taxon>
        <taxon>Pezizomycotina</taxon>
        <taxon>Leotiomycetes</taxon>
        <taxon>Helotiales</taxon>
        <taxon>Amorphothecaceae</taxon>
        <taxon>Amorphotheca</taxon>
    </lineage>
</organism>
<evidence type="ECO:0000256" key="5">
    <source>
        <dbReference type="ARBA" id="ARBA00022741"/>
    </source>
</evidence>
<keyword evidence="4 10" id="KW-0812">Transmembrane</keyword>
<dbReference type="Gene3D" id="3.40.50.300">
    <property type="entry name" value="P-loop containing nucleotide triphosphate hydrolases"/>
    <property type="match status" value="2"/>
</dbReference>
<dbReference type="InterPro" id="IPR003593">
    <property type="entry name" value="AAA+_ATPase"/>
</dbReference>
<feature type="transmembrane region" description="Helical" evidence="10">
    <location>
        <begin position="1189"/>
        <end position="1206"/>
    </location>
</feature>
<keyword evidence="8 10" id="KW-0472">Membrane</keyword>
<dbReference type="RefSeq" id="XP_024723218.1">
    <property type="nucleotide sequence ID" value="XM_024868649.1"/>
</dbReference>
<dbReference type="CDD" id="cd03232">
    <property type="entry name" value="ABCG_PDR_domain2"/>
    <property type="match status" value="1"/>
</dbReference>
<dbReference type="FunCoup" id="A0A2T3B8L1">
    <property type="interactions" value="266"/>
</dbReference>
<dbReference type="InterPro" id="IPR013525">
    <property type="entry name" value="ABC2_TM"/>
</dbReference>
<evidence type="ECO:0000313" key="12">
    <source>
        <dbReference type="EMBL" id="PSS23172.1"/>
    </source>
</evidence>
<keyword evidence="5" id="KW-0547">Nucleotide-binding</keyword>
<evidence type="ECO:0000313" key="13">
    <source>
        <dbReference type="Proteomes" id="UP000241818"/>
    </source>
</evidence>
<feature type="transmembrane region" description="Helical" evidence="10">
    <location>
        <begin position="1227"/>
        <end position="1258"/>
    </location>
</feature>
<dbReference type="Pfam" id="PF19055">
    <property type="entry name" value="ABC2_membrane_7"/>
    <property type="match status" value="1"/>
</dbReference>
<feature type="transmembrane region" description="Helical" evidence="10">
    <location>
        <begin position="604"/>
        <end position="625"/>
    </location>
</feature>
<dbReference type="InterPro" id="IPR010929">
    <property type="entry name" value="PDR_CDR_ABC"/>
</dbReference>
<dbReference type="Pfam" id="PF14510">
    <property type="entry name" value="ABC_trans_N"/>
    <property type="match status" value="1"/>
</dbReference>
<feature type="transmembrane region" description="Helical" evidence="10">
    <location>
        <begin position="1421"/>
        <end position="1441"/>
    </location>
</feature>
<comment type="subcellular location">
    <subcellularLocation>
        <location evidence="1">Membrane</location>
        <topology evidence="1">Multi-pass membrane protein</topology>
    </subcellularLocation>
</comment>
<dbReference type="InterPro" id="IPR029481">
    <property type="entry name" value="ABC_trans_N"/>
</dbReference>
<evidence type="ECO:0000256" key="2">
    <source>
        <dbReference type="ARBA" id="ARBA00006012"/>
    </source>
</evidence>
<evidence type="ECO:0000259" key="11">
    <source>
        <dbReference type="PROSITE" id="PS50893"/>
    </source>
</evidence>
<keyword evidence="6" id="KW-0067">ATP-binding</keyword>
<evidence type="ECO:0000256" key="6">
    <source>
        <dbReference type="ARBA" id="ARBA00022840"/>
    </source>
</evidence>
<dbReference type="InParanoid" id="A0A2T3B8L1"/>
<dbReference type="EMBL" id="KZ679008">
    <property type="protein sequence ID" value="PSS23172.1"/>
    <property type="molecule type" value="Genomic_DNA"/>
</dbReference>
<dbReference type="GeneID" id="36576730"/>
<dbReference type="SUPFAM" id="SSF52540">
    <property type="entry name" value="P-loop containing nucleoside triphosphate hydrolases"/>
    <property type="match status" value="2"/>
</dbReference>